<feature type="domain" description="Peptidase M13 C-terminal" evidence="10">
    <location>
        <begin position="505"/>
        <end position="706"/>
    </location>
</feature>
<dbReference type="PANTHER" id="PTHR11733:SF240">
    <property type="entry name" value="GH14155P-RELATED"/>
    <property type="match status" value="1"/>
</dbReference>
<comment type="cofactor">
    <cofactor evidence="1">
        <name>Zn(2+)</name>
        <dbReference type="ChEBI" id="CHEBI:29105"/>
    </cofactor>
</comment>
<evidence type="ECO:0000256" key="9">
    <source>
        <dbReference type="SAM" id="Phobius"/>
    </source>
</evidence>
<proteinExistence type="inferred from homology"/>
<dbReference type="Gene3D" id="1.10.1380.10">
    <property type="entry name" value="Neutral endopeptidase , domain2"/>
    <property type="match status" value="1"/>
</dbReference>
<evidence type="ECO:0000256" key="4">
    <source>
        <dbReference type="ARBA" id="ARBA00022670"/>
    </source>
</evidence>
<evidence type="ECO:0000256" key="8">
    <source>
        <dbReference type="ARBA" id="ARBA00023049"/>
    </source>
</evidence>
<comment type="similarity">
    <text evidence="3">Belongs to the peptidase M13 family.</text>
</comment>
<protein>
    <recommendedName>
        <fullName evidence="13">Peptidase M13 N-terminal domain-containing protein</fullName>
    </recommendedName>
</protein>
<evidence type="ECO:0008006" key="13">
    <source>
        <dbReference type="Google" id="ProtNLM"/>
    </source>
</evidence>
<name>A0A1B6LUJ5_9HEMI</name>
<accession>A0A1B6LUJ5</accession>
<gene>
    <name evidence="12" type="ORF">g.13236</name>
</gene>
<dbReference type="Gene3D" id="3.40.390.10">
    <property type="entry name" value="Collagenase (Catalytic Domain)"/>
    <property type="match status" value="1"/>
</dbReference>
<dbReference type="CDD" id="cd08662">
    <property type="entry name" value="M13"/>
    <property type="match status" value="1"/>
</dbReference>
<keyword evidence="9" id="KW-1133">Transmembrane helix</keyword>
<evidence type="ECO:0000256" key="7">
    <source>
        <dbReference type="ARBA" id="ARBA00022833"/>
    </source>
</evidence>
<dbReference type="GO" id="GO:0016485">
    <property type="term" value="P:protein processing"/>
    <property type="evidence" value="ECO:0007669"/>
    <property type="project" value="TreeGrafter"/>
</dbReference>
<dbReference type="SUPFAM" id="SSF55486">
    <property type="entry name" value="Metalloproteases ('zincins'), catalytic domain"/>
    <property type="match status" value="1"/>
</dbReference>
<evidence type="ECO:0000256" key="5">
    <source>
        <dbReference type="ARBA" id="ARBA00022723"/>
    </source>
</evidence>
<evidence type="ECO:0000256" key="1">
    <source>
        <dbReference type="ARBA" id="ARBA00001947"/>
    </source>
</evidence>
<dbReference type="GO" id="GO:0004222">
    <property type="term" value="F:metalloendopeptidase activity"/>
    <property type="evidence" value="ECO:0007669"/>
    <property type="project" value="InterPro"/>
</dbReference>
<dbReference type="EMBL" id="GEBQ01012647">
    <property type="protein sequence ID" value="JAT27330.1"/>
    <property type="molecule type" value="Transcribed_RNA"/>
</dbReference>
<dbReference type="InterPro" id="IPR000718">
    <property type="entry name" value="Peptidase_M13"/>
</dbReference>
<keyword evidence="5" id="KW-0479">Metal-binding</keyword>
<sequence>MQLVLKYVAFIAYIVLCVFVGILITLITPKQCISKKCLQKNELMLQDMDLSIKPCDNFYRYICGNYVGLGDVRRKSVTEAIKEKQIRQLSSYLNRPSKKSDNRVLRVIKMVYQSCLDTGKIEKEGVQPIIETIRKVGGFPLVEGKTWNTLITDLPWSLDVGEYNTRYTGFQGGYIFRSSIERFEDDKFYVHIMPPHRQHFTDTHVDAYFTYIKNITSILCRFNKRYFAPGDKEIEDTVRFLRELLQIERRGEGCKDKLQLENLEDFSNEFSFLGLKNYFSQILPYITLPNKIVVTTDSKVFFTEVKAIMNKTDKRTVSNCMMILNILEVTPLLPSKFRSALNELLKKTNSLHAVERDRSLLCTKLITKPLSSAVSALYLRDVFDYKTEQSYFLFLLATLKVPMRRLVYRTNWMDKETRRKAVDKLNSVGLASPVSEGTHARLTNKTAFRIYYEDLCYTRNTSVLNAYLALAQFSSDQSWELIEREHEVFDQNIDIFSSDITFDYRRNLVIVPMGFRNYPAFNSRWPKYLNYGGVGSKIAMELVRVIGFSGANFDVRGKRNNWWSVETQAEYKRRNRCFINQYNDYIKFLTDTEIRDGTCVEDIEARLAGVKISYLAYSTIDKNRFFPERRLSGLKNLSPKEMFFVDFATFYCDVERHPHTRNLTELEASEEPNEYKVVGSLRNLKMFSQLFGCSTDDAMNPAAKCDMWNR</sequence>
<keyword evidence="4" id="KW-0645">Protease</keyword>
<keyword evidence="7" id="KW-0862">Zinc</keyword>
<keyword evidence="8" id="KW-0482">Metalloprotease</keyword>
<dbReference type="AlphaFoldDB" id="A0A1B6LUJ5"/>
<dbReference type="InterPro" id="IPR024079">
    <property type="entry name" value="MetalloPept_cat_dom_sf"/>
</dbReference>
<keyword evidence="6" id="KW-0378">Hydrolase</keyword>
<keyword evidence="9" id="KW-0812">Transmembrane</keyword>
<comment type="subcellular location">
    <subcellularLocation>
        <location evidence="2">Cell membrane</location>
        <topology evidence="2">Single-pass type II membrane protein</topology>
    </subcellularLocation>
</comment>
<organism evidence="12">
    <name type="scientific">Graphocephala atropunctata</name>
    <dbReference type="NCBI Taxonomy" id="36148"/>
    <lineage>
        <taxon>Eukaryota</taxon>
        <taxon>Metazoa</taxon>
        <taxon>Ecdysozoa</taxon>
        <taxon>Arthropoda</taxon>
        <taxon>Hexapoda</taxon>
        <taxon>Insecta</taxon>
        <taxon>Pterygota</taxon>
        <taxon>Neoptera</taxon>
        <taxon>Paraneoptera</taxon>
        <taxon>Hemiptera</taxon>
        <taxon>Auchenorrhyncha</taxon>
        <taxon>Membracoidea</taxon>
        <taxon>Cicadellidae</taxon>
        <taxon>Cicadellinae</taxon>
        <taxon>Cicadellini</taxon>
        <taxon>Graphocephala</taxon>
    </lineage>
</organism>
<dbReference type="GO" id="GO:0046872">
    <property type="term" value="F:metal ion binding"/>
    <property type="evidence" value="ECO:0007669"/>
    <property type="project" value="UniProtKB-KW"/>
</dbReference>
<dbReference type="InterPro" id="IPR018497">
    <property type="entry name" value="Peptidase_M13_C"/>
</dbReference>
<reference evidence="12" key="1">
    <citation type="submission" date="2015-11" db="EMBL/GenBank/DDBJ databases">
        <title>De novo transcriptome assembly of four potential Pierce s Disease insect vectors from Arizona vineyards.</title>
        <authorList>
            <person name="Tassone E.E."/>
        </authorList>
    </citation>
    <scope>NUCLEOTIDE SEQUENCE</scope>
</reference>
<evidence type="ECO:0000313" key="12">
    <source>
        <dbReference type="EMBL" id="JAT27330.1"/>
    </source>
</evidence>
<evidence type="ECO:0000259" key="11">
    <source>
        <dbReference type="Pfam" id="PF05649"/>
    </source>
</evidence>
<evidence type="ECO:0000259" key="10">
    <source>
        <dbReference type="Pfam" id="PF01431"/>
    </source>
</evidence>
<keyword evidence="9" id="KW-0472">Membrane</keyword>
<feature type="transmembrane region" description="Helical" evidence="9">
    <location>
        <begin position="7"/>
        <end position="27"/>
    </location>
</feature>
<dbReference type="Pfam" id="PF01431">
    <property type="entry name" value="Peptidase_M13"/>
    <property type="match status" value="1"/>
</dbReference>
<dbReference type="Pfam" id="PF05649">
    <property type="entry name" value="Peptidase_M13_N"/>
    <property type="match status" value="1"/>
</dbReference>
<dbReference type="PROSITE" id="PS51885">
    <property type="entry name" value="NEPRILYSIN"/>
    <property type="match status" value="1"/>
</dbReference>
<dbReference type="InterPro" id="IPR042089">
    <property type="entry name" value="Peptidase_M13_dom_2"/>
</dbReference>
<feature type="domain" description="Peptidase M13 N-terminal" evidence="11">
    <location>
        <begin position="54"/>
        <end position="428"/>
    </location>
</feature>
<evidence type="ECO:0000256" key="3">
    <source>
        <dbReference type="ARBA" id="ARBA00007357"/>
    </source>
</evidence>
<evidence type="ECO:0000256" key="2">
    <source>
        <dbReference type="ARBA" id="ARBA00004401"/>
    </source>
</evidence>
<dbReference type="PANTHER" id="PTHR11733">
    <property type="entry name" value="ZINC METALLOPROTEASE FAMILY M13 NEPRILYSIN-RELATED"/>
    <property type="match status" value="1"/>
</dbReference>
<evidence type="ECO:0000256" key="6">
    <source>
        <dbReference type="ARBA" id="ARBA00022801"/>
    </source>
</evidence>
<dbReference type="InterPro" id="IPR008753">
    <property type="entry name" value="Peptidase_M13_N"/>
</dbReference>
<dbReference type="GO" id="GO:0005886">
    <property type="term" value="C:plasma membrane"/>
    <property type="evidence" value="ECO:0007669"/>
    <property type="project" value="UniProtKB-SubCell"/>
</dbReference>